<dbReference type="SUPFAM" id="SSF48452">
    <property type="entry name" value="TPR-like"/>
    <property type="match status" value="1"/>
</dbReference>
<dbReference type="InterPro" id="IPR043376">
    <property type="entry name" value="NPG1-like"/>
</dbReference>
<dbReference type="EMBL" id="VEPZ02001542">
    <property type="protein sequence ID" value="KAE8668799.1"/>
    <property type="molecule type" value="Genomic_DNA"/>
</dbReference>
<accession>A0A6A2Y6W6</accession>
<dbReference type="Gene3D" id="1.25.40.10">
    <property type="entry name" value="Tetratricopeptide repeat domain"/>
    <property type="match status" value="2"/>
</dbReference>
<name>A0A6A2Y6W6_HIBSY</name>
<dbReference type="PANTHER" id="PTHR44102">
    <property type="entry name" value="PROTEIN NPG1"/>
    <property type="match status" value="1"/>
</dbReference>
<proteinExistence type="predicted"/>
<evidence type="ECO:0000313" key="1">
    <source>
        <dbReference type="EMBL" id="KAE8668799.1"/>
    </source>
</evidence>
<gene>
    <name evidence="1" type="ORF">F3Y22_tig00112285pilonHSYRG00340</name>
</gene>
<sequence>MDKKLVSSTLIKAVELLPELWKFGDSLHEAILSYRRALLHQWNLDAEITARIQKQFAIFLLYCGSEASPTNLFSQMDSEDPRCVPALLMESRICGGKPNIAEEGINFARRALVSLDDECIELEERRKLEVALYHAELLLKLEGASNIKGWWLLARILSAQKRFVDGETVLNVAFDQIGKLDQGELLRTKAKLQIAQGQFKSAIETYSQLLAVVQVQRSFVENFELEIWHDLAYLYISLSQYRDAEICLSKSKTINSYSAVRNHATDVSKLFSFHKTILFLYFPIFNRGLLKEALKAYKNALDMDPNHAPSLISAAVVMRQVGSQSSAVVKSLLINALRVDRMNPSAWYNLALLYNEYTPSSLYEATECFKAAGVLEDSAPVEPFR</sequence>
<comment type="caution">
    <text evidence="1">The sequence shown here is derived from an EMBL/GenBank/DDBJ whole genome shotgun (WGS) entry which is preliminary data.</text>
</comment>
<evidence type="ECO:0000313" key="2">
    <source>
        <dbReference type="Proteomes" id="UP000436088"/>
    </source>
</evidence>
<organism evidence="1 2">
    <name type="scientific">Hibiscus syriacus</name>
    <name type="common">Rose of Sharon</name>
    <dbReference type="NCBI Taxonomy" id="106335"/>
    <lineage>
        <taxon>Eukaryota</taxon>
        <taxon>Viridiplantae</taxon>
        <taxon>Streptophyta</taxon>
        <taxon>Embryophyta</taxon>
        <taxon>Tracheophyta</taxon>
        <taxon>Spermatophyta</taxon>
        <taxon>Magnoliopsida</taxon>
        <taxon>eudicotyledons</taxon>
        <taxon>Gunneridae</taxon>
        <taxon>Pentapetalae</taxon>
        <taxon>rosids</taxon>
        <taxon>malvids</taxon>
        <taxon>Malvales</taxon>
        <taxon>Malvaceae</taxon>
        <taxon>Malvoideae</taxon>
        <taxon>Hibiscus</taxon>
    </lineage>
</organism>
<dbReference type="Proteomes" id="UP000436088">
    <property type="component" value="Unassembled WGS sequence"/>
</dbReference>
<reference evidence="1" key="1">
    <citation type="submission" date="2019-09" db="EMBL/GenBank/DDBJ databases">
        <title>Draft genome information of white flower Hibiscus syriacus.</title>
        <authorList>
            <person name="Kim Y.-M."/>
        </authorList>
    </citation>
    <scope>NUCLEOTIDE SEQUENCE [LARGE SCALE GENOMIC DNA]</scope>
    <source>
        <strain evidence="1">YM2019G1</strain>
    </source>
</reference>
<dbReference type="AlphaFoldDB" id="A0A6A2Y6W6"/>
<dbReference type="InterPro" id="IPR019734">
    <property type="entry name" value="TPR_rpt"/>
</dbReference>
<dbReference type="InterPro" id="IPR011990">
    <property type="entry name" value="TPR-like_helical_dom_sf"/>
</dbReference>
<protein>
    <submittedName>
        <fullName evidence="1">Uncharacterized protein</fullName>
    </submittedName>
</protein>
<keyword evidence="2" id="KW-1185">Reference proteome</keyword>
<dbReference type="Pfam" id="PF13181">
    <property type="entry name" value="TPR_8"/>
    <property type="match status" value="1"/>
</dbReference>
<dbReference type="PANTHER" id="PTHR44102:SF12">
    <property type="entry name" value="PROTEIN NPGR2"/>
    <property type="match status" value="1"/>
</dbReference>